<evidence type="ECO:0000256" key="1">
    <source>
        <dbReference type="ARBA" id="ARBA00023054"/>
    </source>
</evidence>
<dbReference type="GO" id="GO:0006997">
    <property type="term" value="P:nucleus organization"/>
    <property type="evidence" value="ECO:0007669"/>
    <property type="project" value="InterPro"/>
</dbReference>
<feature type="compositionally biased region" description="Basic residues" evidence="6">
    <location>
        <begin position="545"/>
        <end position="557"/>
    </location>
</feature>
<feature type="coiled-coil region" evidence="5">
    <location>
        <begin position="321"/>
        <end position="481"/>
    </location>
</feature>
<feature type="region of interest" description="Disordered" evidence="6">
    <location>
        <begin position="111"/>
        <end position="130"/>
    </location>
</feature>
<evidence type="ECO:0000256" key="6">
    <source>
        <dbReference type="SAM" id="MobiDB-lite"/>
    </source>
</evidence>
<organism evidence="7 8">
    <name type="scientific">Prunus yedoensis var. nudiflora</name>
    <dbReference type="NCBI Taxonomy" id="2094558"/>
    <lineage>
        <taxon>Eukaryota</taxon>
        <taxon>Viridiplantae</taxon>
        <taxon>Streptophyta</taxon>
        <taxon>Embryophyta</taxon>
        <taxon>Tracheophyta</taxon>
        <taxon>Spermatophyta</taxon>
        <taxon>Magnoliopsida</taxon>
        <taxon>eudicotyledons</taxon>
        <taxon>Gunneridae</taxon>
        <taxon>Pentapetalae</taxon>
        <taxon>rosids</taxon>
        <taxon>fabids</taxon>
        <taxon>Rosales</taxon>
        <taxon>Rosaceae</taxon>
        <taxon>Amygdaloideae</taxon>
        <taxon>Amygdaleae</taxon>
        <taxon>Prunus</taxon>
    </lineage>
</organism>
<comment type="caution">
    <text evidence="7">The sequence shown here is derived from an EMBL/GenBank/DDBJ whole genome shotgun (WGS) entry which is preliminary data.</text>
</comment>
<dbReference type="STRING" id="2094558.A0A314ZF60"/>
<evidence type="ECO:0000256" key="5">
    <source>
        <dbReference type="SAM" id="Coils"/>
    </source>
</evidence>
<gene>
    <name evidence="7" type="ORF">Pyn_27824</name>
</gene>
<evidence type="ECO:0000256" key="2">
    <source>
        <dbReference type="ARBA" id="ARBA00023242"/>
    </source>
</evidence>
<dbReference type="OrthoDB" id="673795at2759"/>
<keyword evidence="1 5" id="KW-0175">Coiled coil</keyword>
<protein>
    <submittedName>
        <fullName evidence="7">Protein CROWDED NUCLEI 1</fullName>
    </submittedName>
</protein>
<sequence>MLEDVTGLEISYSSEFGNSVHVRTRDSAKRLKADTETLVTEQKFLFFVRISNFNSPEFRNSDRFQGFVDSLTWLWRACAYEVEVTICRSGIIVVESFLMFTPQRWSGWSLTPKTGAEKTGTGSGSNMKSGAPNFNSGDGVVAKGKGLSLFEPRTPASGSVLENGGICRWSLARGPPTAKSWLRGFQSSKMSLFFWVMGKAFNLCIVSGSEKVLEFILFRGMGICDLGELLFEYQYNMGLLLIEKKEWTSRHEELRQSLTEAKDAVRREQAAHLIAISEIEKREENLRKALGVEKQCVHDRKLCMRFVQKMQKLSLLADSKLAEANALVASIEEKSLELEAKSRAADAKLAEVSRKSSEFERKSKDLEARESALRRDRLSFNSEQEAHENSLSKRREDLLEWERKLQEGEERLAKEREDLEDAQKKIDATNETLKRKEDDISSRLANLTLKEKEYDTMRINLEMKEKELLALEEKLNARERVELQKIIDEHNAILDAKKCEFELEIDQKRKSLDDELRNRLVDVEKKESEINHMEEKVAKREQALKRKGKRSGKREGL</sequence>
<evidence type="ECO:0000256" key="3">
    <source>
        <dbReference type="ARBA" id="ARBA00024186"/>
    </source>
</evidence>
<keyword evidence="2" id="KW-0539">Nucleus</keyword>
<comment type="similarity">
    <text evidence="4">Belongs to the CRWN family.</text>
</comment>
<dbReference type="EMBL" id="PJQY01000164">
    <property type="protein sequence ID" value="PQQ17103.1"/>
    <property type="molecule type" value="Genomic_DNA"/>
</dbReference>
<evidence type="ECO:0000256" key="4">
    <source>
        <dbReference type="ARBA" id="ARBA00024208"/>
    </source>
</evidence>
<feature type="compositionally biased region" description="Basic and acidic residues" evidence="6">
    <location>
        <begin position="532"/>
        <end position="544"/>
    </location>
</feature>
<dbReference type="GO" id="GO:0005652">
    <property type="term" value="C:nuclear lamina"/>
    <property type="evidence" value="ECO:0007669"/>
    <property type="project" value="UniProtKB-SubCell"/>
</dbReference>
<proteinExistence type="inferred from homology"/>
<accession>A0A314ZF60</accession>
<evidence type="ECO:0000313" key="8">
    <source>
        <dbReference type="Proteomes" id="UP000250321"/>
    </source>
</evidence>
<comment type="subcellular location">
    <subcellularLocation>
        <location evidence="3">Nucleus lamina</location>
    </subcellularLocation>
</comment>
<name>A0A314ZF60_PRUYE</name>
<dbReference type="InterPro" id="IPR040418">
    <property type="entry name" value="CRWN"/>
</dbReference>
<reference evidence="7 8" key="1">
    <citation type="submission" date="2018-02" db="EMBL/GenBank/DDBJ databases">
        <title>Draft genome of wild Prunus yedoensis var. nudiflora.</title>
        <authorList>
            <person name="Baek S."/>
            <person name="Kim J.-H."/>
            <person name="Choi K."/>
            <person name="Kim G.-B."/>
            <person name="Cho A."/>
            <person name="Jang H."/>
            <person name="Shin C.-H."/>
            <person name="Yu H.-J."/>
            <person name="Mun J.-H."/>
        </authorList>
    </citation>
    <scope>NUCLEOTIDE SEQUENCE [LARGE SCALE GENOMIC DNA]</scope>
    <source>
        <strain evidence="8">cv. Jeju island</strain>
        <tissue evidence="7">Leaf</tissue>
    </source>
</reference>
<evidence type="ECO:0000313" key="7">
    <source>
        <dbReference type="EMBL" id="PQQ17103.1"/>
    </source>
</evidence>
<feature type="coiled-coil region" evidence="5">
    <location>
        <begin position="244"/>
        <end position="271"/>
    </location>
</feature>
<dbReference type="AlphaFoldDB" id="A0A314ZF60"/>
<dbReference type="PANTHER" id="PTHR31908:SF11">
    <property type="entry name" value="PROTEIN CROWDED NUCLEI 1"/>
    <property type="match status" value="1"/>
</dbReference>
<keyword evidence="8" id="KW-1185">Reference proteome</keyword>
<dbReference type="PANTHER" id="PTHR31908">
    <property type="entry name" value="PROTEIN CROWDED NUCLEI 4"/>
    <property type="match status" value="1"/>
</dbReference>
<dbReference type="Proteomes" id="UP000250321">
    <property type="component" value="Unassembled WGS sequence"/>
</dbReference>
<feature type="region of interest" description="Disordered" evidence="6">
    <location>
        <begin position="532"/>
        <end position="557"/>
    </location>
</feature>